<accession>A0ABT1H4K7</accession>
<organism evidence="2 3">
    <name type="scientific">Williamsia serinedens</name>
    <dbReference type="NCBI Taxonomy" id="391736"/>
    <lineage>
        <taxon>Bacteria</taxon>
        <taxon>Bacillati</taxon>
        <taxon>Actinomycetota</taxon>
        <taxon>Actinomycetes</taxon>
        <taxon>Mycobacteriales</taxon>
        <taxon>Nocardiaceae</taxon>
        <taxon>Williamsia</taxon>
    </lineage>
</organism>
<dbReference type="InterPro" id="IPR036689">
    <property type="entry name" value="ESAT-6-like_sf"/>
</dbReference>
<protein>
    <submittedName>
        <fullName evidence="2">Excreted virulence factor EspC, type VII ESX diderm</fullName>
    </submittedName>
</protein>
<feature type="region of interest" description="Disordered" evidence="1">
    <location>
        <begin position="71"/>
        <end position="112"/>
    </location>
</feature>
<sequence>MDGDGKLTVRSSDLFHAAHQVTQASEAIGRAASSAYGECRADAGRWVGASKKALERAVEQLEKHSTDMTKELTNRAERISYSGREYADTERRNAERQRKSGQSSNPTLNMDH</sequence>
<evidence type="ECO:0000313" key="2">
    <source>
        <dbReference type="EMBL" id="MCP2160777.1"/>
    </source>
</evidence>
<dbReference type="Proteomes" id="UP001205740">
    <property type="component" value="Unassembled WGS sequence"/>
</dbReference>
<comment type="caution">
    <text evidence="2">The sequence shown here is derived from an EMBL/GenBank/DDBJ whole genome shotgun (WGS) entry which is preliminary data.</text>
</comment>
<dbReference type="Pfam" id="PF10824">
    <property type="entry name" value="T7SS_ESX_EspC"/>
    <property type="match status" value="1"/>
</dbReference>
<dbReference type="InterPro" id="IPR022536">
    <property type="entry name" value="EspC"/>
</dbReference>
<dbReference type="EMBL" id="JAMTCG010000003">
    <property type="protein sequence ID" value="MCP2160777.1"/>
    <property type="molecule type" value="Genomic_DNA"/>
</dbReference>
<gene>
    <name evidence="2" type="ORF">LX12_001964</name>
</gene>
<dbReference type="Gene3D" id="1.10.287.1060">
    <property type="entry name" value="ESAT-6-like"/>
    <property type="match status" value="1"/>
</dbReference>
<dbReference type="SUPFAM" id="SSF140453">
    <property type="entry name" value="EsxAB dimer-like"/>
    <property type="match status" value="1"/>
</dbReference>
<evidence type="ECO:0000256" key="1">
    <source>
        <dbReference type="SAM" id="MobiDB-lite"/>
    </source>
</evidence>
<feature type="compositionally biased region" description="Basic and acidic residues" evidence="1">
    <location>
        <begin position="85"/>
        <end position="98"/>
    </location>
</feature>
<name>A0ABT1H4K7_9NOCA</name>
<feature type="compositionally biased region" description="Polar residues" evidence="1">
    <location>
        <begin position="100"/>
        <end position="112"/>
    </location>
</feature>
<proteinExistence type="predicted"/>
<keyword evidence="3" id="KW-1185">Reference proteome</keyword>
<reference evidence="2 3" key="1">
    <citation type="submission" date="2022-06" db="EMBL/GenBank/DDBJ databases">
        <title>Genomic Encyclopedia of Archaeal and Bacterial Type Strains, Phase II (KMG-II): from individual species to whole genera.</title>
        <authorList>
            <person name="Goeker M."/>
        </authorList>
    </citation>
    <scope>NUCLEOTIDE SEQUENCE [LARGE SCALE GENOMIC DNA]</scope>
    <source>
        <strain evidence="2 3">DSM 45037</strain>
    </source>
</reference>
<evidence type="ECO:0000313" key="3">
    <source>
        <dbReference type="Proteomes" id="UP001205740"/>
    </source>
</evidence>